<gene>
    <name evidence="9" type="primary">Csf2rb_0</name>
    <name evidence="9" type="ORF">CEYCYA_R06481</name>
</gene>
<accession>A0A7L4NPD7</accession>
<protein>
    <submittedName>
        <fullName evidence="9">IL3RB protein</fullName>
    </submittedName>
</protein>
<name>A0A7L4NPD7_9AVES</name>
<evidence type="ECO:0000256" key="5">
    <source>
        <dbReference type="ARBA" id="ARBA00023136"/>
    </source>
</evidence>
<evidence type="ECO:0000313" key="10">
    <source>
        <dbReference type="Proteomes" id="UP000586704"/>
    </source>
</evidence>
<evidence type="ECO:0000313" key="9">
    <source>
        <dbReference type="EMBL" id="NXY91045.1"/>
    </source>
</evidence>
<evidence type="ECO:0000256" key="2">
    <source>
        <dbReference type="ARBA" id="ARBA00022692"/>
    </source>
</evidence>
<dbReference type="GO" id="GO:0016064">
    <property type="term" value="P:immunoglobulin mediated immune response"/>
    <property type="evidence" value="ECO:0007669"/>
    <property type="project" value="TreeGrafter"/>
</dbReference>
<dbReference type="Gene3D" id="2.60.40.10">
    <property type="entry name" value="Immunoglobulins"/>
    <property type="match status" value="1"/>
</dbReference>
<dbReference type="SUPFAM" id="SSF49265">
    <property type="entry name" value="Fibronectin type III"/>
    <property type="match status" value="1"/>
</dbReference>
<keyword evidence="6" id="KW-1015">Disulfide bond</keyword>
<reference evidence="9 10" key="1">
    <citation type="submission" date="2020-02" db="EMBL/GenBank/DDBJ databases">
        <title>Bird 10,000 Genomes (B10K) Project - Family phase.</title>
        <authorList>
            <person name="Zhang G."/>
        </authorList>
    </citation>
    <scope>NUCLEOTIDE SEQUENCE [LARGE SCALE GENOMIC DNA]</scope>
    <source>
        <strain evidence="9">B10K-DU-013-51</strain>
        <tissue evidence="9">Mixed tissue sample</tissue>
    </source>
</reference>
<evidence type="ECO:0000256" key="1">
    <source>
        <dbReference type="ARBA" id="ARBA00004167"/>
    </source>
</evidence>
<feature type="transmembrane region" description="Helical" evidence="8">
    <location>
        <begin position="40"/>
        <end position="63"/>
    </location>
</feature>
<dbReference type="InterPro" id="IPR036116">
    <property type="entry name" value="FN3_sf"/>
</dbReference>
<sequence>MLEPSTEYRGRMRARVNTPSDYEGPWSEWSEEFTWKTENVLPAVLLPVLFLVLIITLLIVAYCSSKYILRKKKTWEENIPNPSKSQLIKSYLGKVHLGNGSASSQPDFIKHSISEKMEEASILHIVDRLTKNLAEYPEGLSKKTDVFPVALDLQNSYHALNEAEHGPVVCSSHSAGHTFPVAMRTSADASSTSQAAVSCFAFNGPYLYSPVVSSQPAMCQTLEVDPVGTHEKSVSLQYVTLPKEDCPQALQRQEESRAGPPQPFLIPDQNVMMQHISGGEKVSLVPPASGKDMNKRTEEQKSPKVIGCITSPEQCPLEYVTTESLLLPSASHSTHLPLVSAGQSSESQEL</sequence>
<feature type="non-terminal residue" evidence="9">
    <location>
        <position position="350"/>
    </location>
</feature>
<dbReference type="PANTHER" id="PTHR23037">
    <property type="entry name" value="CYTOKINE RECEPTOR"/>
    <property type="match status" value="1"/>
</dbReference>
<keyword evidence="3" id="KW-0732">Signal</keyword>
<evidence type="ECO:0000256" key="6">
    <source>
        <dbReference type="ARBA" id="ARBA00023157"/>
    </source>
</evidence>
<dbReference type="InterPro" id="IPR013783">
    <property type="entry name" value="Ig-like_fold"/>
</dbReference>
<keyword evidence="10" id="KW-1185">Reference proteome</keyword>
<dbReference type="GO" id="GO:0004896">
    <property type="term" value="F:cytokine receptor activity"/>
    <property type="evidence" value="ECO:0007669"/>
    <property type="project" value="TreeGrafter"/>
</dbReference>
<comment type="caution">
    <text evidence="9">The sequence shown here is derived from an EMBL/GenBank/DDBJ whole genome shotgun (WGS) entry which is preliminary data.</text>
</comment>
<dbReference type="OrthoDB" id="9392049at2759"/>
<evidence type="ECO:0000256" key="7">
    <source>
        <dbReference type="ARBA" id="ARBA00023170"/>
    </source>
</evidence>
<dbReference type="AlphaFoldDB" id="A0A7L4NPD7"/>
<evidence type="ECO:0000256" key="8">
    <source>
        <dbReference type="SAM" id="Phobius"/>
    </source>
</evidence>
<keyword evidence="2 8" id="KW-0812">Transmembrane</keyword>
<evidence type="ECO:0000256" key="3">
    <source>
        <dbReference type="ARBA" id="ARBA00022729"/>
    </source>
</evidence>
<keyword evidence="4 8" id="KW-1133">Transmembrane helix</keyword>
<dbReference type="EMBL" id="VYZU01087813">
    <property type="protein sequence ID" value="NXY91045.1"/>
    <property type="molecule type" value="Genomic_DNA"/>
</dbReference>
<dbReference type="Proteomes" id="UP000586704">
    <property type="component" value="Unassembled WGS sequence"/>
</dbReference>
<proteinExistence type="predicted"/>
<keyword evidence="7" id="KW-0675">Receptor</keyword>
<keyword evidence="5 8" id="KW-0472">Membrane</keyword>
<dbReference type="GO" id="GO:0009897">
    <property type="term" value="C:external side of plasma membrane"/>
    <property type="evidence" value="ECO:0007669"/>
    <property type="project" value="TreeGrafter"/>
</dbReference>
<comment type="subcellular location">
    <subcellularLocation>
        <location evidence="1">Membrane</location>
        <topology evidence="1">Single-pass membrane protein</topology>
    </subcellularLocation>
</comment>
<dbReference type="PANTHER" id="PTHR23037:SF22">
    <property type="entry name" value="CYTOKINE RECEPTOR COMMON SUBUNIT BETA"/>
    <property type="match status" value="1"/>
</dbReference>
<organism evidence="9 10">
    <name type="scientific">Ceyx cyanopectus</name>
    <name type="common">Indigo-banded kingfisher</name>
    <dbReference type="NCBI Taxonomy" id="390723"/>
    <lineage>
        <taxon>Eukaryota</taxon>
        <taxon>Metazoa</taxon>
        <taxon>Chordata</taxon>
        <taxon>Craniata</taxon>
        <taxon>Vertebrata</taxon>
        <taxon>Euteleostomi</taxon>
        <taxon>Archelosauria</taxon>
        <taxon>Archosauria</taxon>
        <taxon>Dinosauria</taxon>
        <taxon>Saurischia</taxon>
        <taxon>Theropoda</taxon>
        <taxon>Coelurosauria</taxon>
        <taxon>Aves</taxon>
        <taxon>Neognathae</taxon>
        <taxon>Neoaves</taxon>
        <taxon>Telluraves</taxon>
        <taxon>Coraciimorphae</taxon>
        <taxon>Coraciiformes</taxon>
        <taxon>Alcedinidae</taxon>
        <taxon>Ceyx</taxon>
    </lineage>
</organism>
<evidence type="ECO:0000256" key="4">
    <source>
        <dbReference type="ARBA" id="ARBA00022989"/>
    </source>
</evidence>
<feature type="non-terminal residue" evidence="9">
    <location>
        <position position="1"/>
    </location>
</feature>